<dbReference type="EMBL" id="CAADFI010000022">
    <property type="protein sequence ID" value="VFJ91842.1"/>
    <property type="molecule type" value="Genomic_DNA"/>
</dbReference>
<evidence type="ECO:0000313" key="2">
    <source>
        <dbReference type="EMBL" id="VFJ90796.1"/>
    </source>
</evidence>
<accession>A0A450UH21</accession>
<evidence type="ECO:0000313" key="4">
    <source>
        <dbReference type="EMBL" id="VFJ98515.1"/>
    </source>
</evidence>
<feature type="compositionally biased region" description="Basic and acidic residues" evidence="1">
    <location>
        <begin position="682"/>
        <end position="698"/>
    </location>
</feature>
<dbReference type="AlphaFoldDB" id="A0A450UH21"/>
<gene>
    <name evidence="2" type="ORF">BECKH772A_GA0070896_100243</name>
    <name evidence="3" type="ORF">BECKH772B_GA0070898_100223</name>
    <name evidence="4" type="ORF">BECKH772C_GA0070978_100223</name>
</gene>
<organism evidence="3">
    <name type="scientific">Candidatus Kentrum eta</name>
    <dbReference type="NCBI Taxonomy" id="2126337"/>
    <lineage>
        <taxon>Bacteria</taxon>
        <taxon>Pseudomonadati</taxon>
        <taxon>Pseudomonadota</taxon>
        <taxon>Gammaproteobacteria</taxon>
        <taxon>Candidatus Kentrum</taxon>
    </lineage>
</organism>
<protein>
    <submittedName>
        <fullName evidence="3">Uncharacterized protein</fullName>
    </submittedName>
</protein>
<evidence type="ECO:0000313" key="3">
    <source>
        <dbReference type="EMBL" id="VFJ91842.1"/>
    </source>
</evidence>
<reference evidence="3" key="1">
    <citation type="submission" date="2019-02" db="EMBL/GenBank/DDBJ databases">
        <authorList>
            <person name="Gruber-Vodicka R. H."/>
            <person name="Seah K. B. B."/>
        </authorList>
    </citation>
    <scope>NUCLEOTIDE SEQUENCE</scope>
    <source>
        <strain evidence="4">BECK_SA2B12</strain>
        <strain evidence="2">BECK_SA2B15</strain>
        <strain evidence="3">BECK_SA2B20</strain>
    </source>
</reference>
<dbReference type="EMBL" id="CAADFG010000024">
    <property type="protein sequence ID" value="VFJ90796.1"/>
    <property type="molecule type" value="Genomic_DNA"/>
</dbReference>
<sequence>MERYTESVTLDNTDLLEALSAIRVSLVTQGHMHTSLTPVASYSRLETAQEQPSIRFIACPAFAEPSPDPLVRRSNRGGLILDFDLYRGIFKVDILTDTEKGLPSRQEHLRSVTRVSTVESRVHRRLMRWLDKGEPEDIDGLSFTAVPNPENQSQKDRFKEAVDEFWEASGYALLGAIPPFGDEITKGRLLEHLSANSKVADFLREGVEFPSPKPDSPIREKNYRLLVLLREDGVDDLILLNNQIPVHQSFYGNWDAPLFPAFKSVGLLLENIRNDLERIKHDPQDLDEPAGQQEKRREAAREALGILGEEDKEEQIRDGLVDLETRDFLKFSPVDGQPQRYRMTLTVVPHFSLRPNSSNPDSLARAVNTLPKVSEDDDFRTPSLQGNTRTTAAKDGYIWFPLDRWRDCTALVVRNADVMEWAFGVIHRYKESPISEALYCGKLGALEHVWPKALGRVSVPFHSGGTRSPDLPEDFPGSLEEGLRDVRLNPDRELKETRPYKNARIEFAIIRKKVEEGTETSRIALFQMEDGKEVQRGYLRPVQRYVLRYGIGRAARFLDQGIPADQLGSEEVGYLVLHTPGKDVALLPPVLELLSGDRPECPNSEHEEFIVCDGNHRMIEYCWNQERDVRCVLIRPGSDRKEDALPPYYANPGSSYDWEKTATSLRTSSPDLYGKYSPRQPGSEERSSDEYKQYGESW</sequence>
<feature type="region of interest" description="Disordered" evidence="1">
    <location>
        <begin position="280"/>
        <end position="299"/>
    </location>
</feature>
<name>A0A450UH21_9GAMM</name>
<feature type="region of interest" description="Disordered" evidence="1">
    <location>
        <begin position="667"/>
        <end position="698"/>
    </location>
</feature>
<dbReference type="EMBL" id="CAADFJ010000022">
    <property type="protein sequence ID" value="VFJ98515.1"/>
    <property type="molecule type" value="Genomic_DNA"/>
</dbReference>
<evidence type="ECO:0000256" key="1">
    <source>
        <dbReference type="SAM" id="MobiDB-lite"/>
    </source>
</evidence>
<proteinExistence type="predicted"/>